<dbReference type="EMBL" id="GIBP01003561">
    <property type="protein sequence ID" value="NDV32530.1"/>
    <property type="molecule type" value="Transcribed_RNA"/>
</dbReference>
<reference evidence="11" key="1">
    <citation type="journal article" date="2020" name="J. Eukaryot. Microbiol.">
        <title>De novo Sequencing, Assembly and Annotation of the Transcriptome for the Free-Living Testate Amoeba Arcella intermedia.</title>
        <authorList>
            <person name="Ribeiro G.M."/>
            <person name="Porfirio-Sousa A.L."/>
            <person name="Maurer-Alcala X.X."/>
            <person name="Katz L.A."/>
            <person name="Lahr D.J.G."/>
        </authorList>
    </citation>
    <scope>NUCLEOTIDE SEQUENCE</scope>
</reference>
<protein>
    <recommendedName>
        <fullName evidence="10">Protein kinase domain-containing protein</fullName>
    </recommendedName>
</protein>
<dbReference type="PANTHER" id="PTHR44329:SF288">
    <property type="entry name" value="MITOGEN-ACTIVATED PROTEIN KINASE KINASE KINASE 20"/>
    <property type="match status" value="1"/>
</dbReference>
<keyword evidence="3 8" id="KW-0547">Nucleotide-binding</keyword>
<evidence type="ECO:0000256" key="7">
    <source>
        <dbReference type="ARBA" id="ARBA00048679"/>
    </source>
</evidence>
<dbReference type="AlphaFoldDB" id="A0A6B2L6J5"/>
<evidence type="ECO:0000256" key="8">
    <source>
        <dbReference type="PROSITE-ProRule" id="PRU10141"/>
    </source>
</evidence>
<comment type="catalytic activity">
    <reaction evidence="6">
        <text>L-threonyl-[protein] + ATP = O-phospho-L-threonyl-[protein] + ADP + H(+)</text>
        <dbReference type="Rhea" id="RHEA:46608"/>
        <dbReference type="Rhea" id="RHEA-COMP:11060"/>
        <dbReference type="Rhea" id="RHEA-COMP:11605"/>
        <dbReference type="ChEBI" id="CHEBI:15378"/>
        <dbReference type="ChEBI" id="CHEBI:30013"/>
        <dbReference type="ChEBI" id="CHEBI:30616"/>
        <dbReference type="ChEBI" id="CHEBI:61977"/>
        <dbReference type="ChEBI" id="CHEBI:456216"/>
        <dbReference type="EC" id="2.7.11.1"/>
    </reaction>
</comment>
<dbReference type="SMART" id="SM00220">
    <property type="entry name" value="S_TKc"/>
    <property type="match status" value="1"/>
</dbReference>
<dbReference type="InterPro" id="IPR017441">
    <property type="entry name" value="Protein_kinase_ATP_BS"/>
</dbReference>
<keyword evidence="2" id="KW-0808">Transferase</keyword>
<dbReference type="SUPFAM" id="SSF56112">
    <property type="entry name" value="Protein kinase-like (PK-like)"/>
    <property type="match status" value="1"/>
</dbReference>
<evidence type="ECO:0000256" key="1">
    <source>
        <dbReference type="ARBA" id="ARBA00022527"/>
    </source>
</evidence>
<evidence type="ECO:0000256" key="2">
    <source>
        <dbReference type="ARBA" id="ARBA00022679"/>
    </source>
</evidence>
<evidence type="ECO:0000256" key="9">
    <source>
        <dbReference type="RuleBase" id="RU000304"/>
    </source>
</evidence>
<dbReference type="Pfam" id="PF07714">
    <property type="entry name" value="PK_Tyr_Ser-Thr"/>
    <property type="match status" value="1"/>
</dbReference>
<keyword evidence="4" id="KW-0418">Kinase</keyword>
<accession>A0A6B2L6J5</accession>
<comment type="catalytic activity">
    <reaction evidence="7">
        <text>L-seryl-[protein] + ATP = O-phospho-L-seryl-[protein] + ADP + H(+)</text>
        <dbReference type="Rhea" id="RHEA:17989"/>
        <dbReference type="Rhea" id="RHEA-COMP:9863"/>
        <dbReference type="Rhea" id="RHEA-COMP:11604"/>
        <dbReference type="ChEBI" id="CHEBI:15378"/>
        <dbReference type="ChEBI" id="CHEBI:29999"/>
        <dbReference type="ChEBI" id="CHEBI:30616"/>
        <dbReference type="ChEBI" id="CHEBI:83421"/>
        <dbReference type="ChEBI" id="CHEBI:456216"/>
        <dbReference type="EC" id="2.7.11.1"/>
    </reaction>
</comment>
<comment type="similarity">
    <text evidence="9">Belongs to the protein kinase superfamily.</text>
</comment>
<dbReference type="Gene3D" id="3.30.200.20">
    <property type="entry name" value="Phosphorylase Kinase, domain 1"/>
    <property type="match status" value="1"/>
</dbReference>
<evidence type="ECO:0000256" key="3">
    <source>
        <dbReference type="ARBA" id="ARBA00022741"/>
    </source>
</evidence>
<dbReference type="InterPro" id="IPR011009">
    <property type="entry name" value="Kinase-like_dom_sf"/>
</dbReference>
<dbReference type="PROSITE" id="PS00108">
    <property type="entry name" value="PROTEIN_KINASE_ST"/>
    <property type="match status" value="1"/>
</dbReference>
<dbReference type="InterPro" id="IPR051681">
    <property type="entry name" value="Ser/Thr_Kinases-Pseudokinases"/>
</dbReference>
<dbReference type="PANTHER" id="PTHR44329">
    <property type="entry name" value="SERINE/THREONINE-PROTEIN KINASE TNNI3K-RELATED"/>
    <property type="match status" value="1"/>
</dbReference>
<evidence type="ECO:0000313" key="11">
    <source>
        <dbReference type="EMBL" id="NDV32530.1"/>
    </source>
</evidence>
<dbReference type="PROSITE" id="PS50011">
    <property type="entry name" value="PROTEIN_KINASE_DOM"/>
    <property type="match status" value="1"/>
</dbReference>
<keyword evidence="5 8" id="KW-0067">ATP-binding</keyword>
<dbReference type="InterPro" id="IPR008271">
    <property type="entry name" value="Ser/Thr_kinase_AS"/>
</dbReference>
<dbReference type="GO" id="GO:0005524">
    <property type="term" value="F:ATP binding"/>
    <property type="evidence" value="ECO:0007669"/>
    <property type="project" value="UniProtKB-UniRule"/>
</dbReference>
<evidence type="ECO:0000256" key="5">
    <source>
        <dbReference type="ARBA" id="ARBA00022840"/>
    </source>
</evidence>
<evidence type="ECO:0000259" key="10">
    <source>
        <dbReference type="PROSITE" id="PS50011"/>
    </source>
</evidence>
<dbReference type="PROSITE" id="PS00107">
    <property type="entry name" value="PROTEIN_KINASE_ATP"/>
    <property type="match status" value="1"/>
</dbReference>
<dbReference type="InterPro" id="IPR001245">
    <property type="entry name" value="Ser-Thr/Tyr_kinase_cat_dom"/>
</dbReference>
<keyword evidence="1 9" id="KW-0723">Serine/threonine-protein kinase</keyword>
<evidence type="ECO:0000256" key="4">
    <source>
        <dbReference type="ARBA" id="ARBA00022777"/>
    </source>
</evidence>
<feature type="domain" description="Protein kinase" evidence="10">
    <location>
        <begin position="41"/>
        <end position="310"/>
    </location>
</feature>
<dbReference type="Gene3D" id="1.10.510.10">
    <property type="entry name" value="Transferase(Phosphotransferase) domain 1"/>
    <property type="match status" value="1"/>
</dbReference>
<evidence type="ECO:0000256" key="6">
    <source>
        <dbReference type="ARBA" id="ARBA00047899"/>
    </source>
</evidence>
<dbReference type="GO" id="GO:0004674">
    <property type="term" value="F:protein serine/threonine kinase activity"/>
    <property type="evidence" value="ECO:0007669"/>
    <property type="project" value="UniProtKB-KW"/>
</dbReference>
<sequence length="391" mass="45008">MDSTWPKVLNPSLGPLSEYEKEIRSSLENNRLEWIVHSSEVEFFSELGRGATAVVYFGKYKNKPVALKLVETTLPIHSKATSQMVEDVRKEFEILSSLANGSDHNVHLYGIITEPRICIIMEYCCGSLYKFLNESMEFDWYTLLNWFRDTIRGLLFLHSNGIVHRDLKTLNILLTEDRRAKLADFGLSRFYSQDNQLTTLQKLRGTYCYTAPEIYFKQTYTTKSDIYSCGVILWELCSRCLYNKYCRPYAEFPMITMDCQIIIKVAKDELRPTIPEALPSVLKSAISHMWSQSPDARPNTEQLVGLLDTMEMSYQKNKEEWDNLIQVEKAPELSFSSFILEPSHVKLEKVLSQTVTLSFEGKKTEKPPTLPILEAIATPPAKRKNGYIICE</sequence>
<name>A0A6B2L6J5_9EUKA</name>
<organism evidence="11">
    <name type="scientific">Arcella intermedia</name>
    <dbReference type="NCBI Taxonomy" id="1963864"/>
    <lineage>
        <taxon>Eukaryota</taxon>
        <taxon>Amoebozoa</taxon>
        <taxon>Tubulinea</taxon>
        <taxon>Elardia</taxon>
        <taxon>Arcellinida</taxon>
        <taxon>Sphaerothecina</taxon>
        <taxon>Arcellidae</taxon>
        <taxon>Arcella</taxon>
    </lineage>
</organism>
<proteinExistence type="inferred from homology"/>
<feature type="binding site" evidence="8">
    <location>
        <position position="68"/>
    </location>
    <ligand>
        <name>ATP</name>
        <dbReference type="ChEBI" id="CHEBI:30616"/>
    </ligand>
</feature>
<dbReference type="InterPro" id="IPR000719">
    <property type="entry name" value="Prot_kinase_dom"/>
</dbReference>